<protein>
    <submittedName>
        <fullName evidence="3">Uncharacterized protein</fullName>
    </submittedName>
</protein>
<comment type="caution">
    <text evidence="3">The sequence shown here is derived from an EMBL/GenBank/DDBJ whole genome shotgun (WGS) entry which is preliminary data.</text>
</comment>
<organism evidence="3 4">
    <name type="scientific">Adineta ricciae</name>
    <name type="common">Rotifer</name>
    <dbReference type="NCBI Taxonomy" id="249248"/>
    <lineage>
        <taxon>Eukaryota</taxon>
        <taxon>Metazoa</taxon>
        <taxon>Spiralia</taxon>
        <taxon>Gnathifera</taxon>
        <taxon>Rotifera</taxon>
        <taxon>Eurotatoria</taxon>
        <taxon>Bdelloidea</taxon>
        <taxon>Adinetida</taxon>
        <taxon>Adinetidae</taxon>
        <taxon>Adineta</taxon>
    </lineage>
</organism>
<dbReference type="AlphaFoldDB" id="A0A815VRZ7"/>
<sequence length="379" mass="43308">MNATDVKYLSTSIVSSHEETDNRRGRPPNKRYPLQSQHPQAKTHVLMNYSEPRVPILYGPQISRQDRVDTRERYYRALLKLFVPCRTVNDLCDVSQTWENAFQSQRDRISVDSWKIVENIQLLHECRKDRDEHLLQVITEAQTDDSEIDLVLLPSDHNFDDEGDNTDDNEVLSELLNNIHEYTTTAMNVSKRTTEDQYVQEAIEAVEKVGRFSISNNSNINSVPSSASNELINSMNQQFTPFVIATKSLVHLNKKWQEQLKTEKERARQALITGSSDTHDNSLDTQVVEHTTVTVLNPSNDNNHKTNLGSIGGSILPVMSVAANLPTQKTIADEFTLNREQVAFVVPTHFTLDCGRQIYCLRVLLMRRINLATSRTMKR</sequence>
<dbReference type="EMBL" id="CAJNOR010004983">
    <property type="protein sequence ID" value="CAF1538755.1"/>
    <property type="molecule type" value="Genomic_DNA"/>
</dbReference>
<evidence type="ECO:0000313" key="4">
    <source>
        <dbReference type="Proteomes" id="UP000663828"/>
    </source>
</evidence>
<keyword evidence="4" id="KW-1185">Reference proteome</keyword>
<dbReference type="Proteomes" id="UP000663852">
    <property type="component" value="Unassembled WGS sequence"/>
</dbReference>
<accession>A0A815VRZ7</accession>
<proteinExistence type="predicted"/>
<feature type="region of interest" description="Disordered" evidence="1">
    <location>
        <begin position="1"/>
        <end position="41"/>
    </location>
</feature>
<reference evidence="3" key="1">
    <citation type="submission" date="2021-02" db="EMBL/GenBank/DDBJ databases">
        <authorList>
            <person name="Nowell W R."/>
        </authorList>
    </citation>
    <scope>NUCLEOTIDE SEQUENCE</scope>
</reference>
<name>A0A815VRZ7_ADIRI</name>
<dbReference type="OrthoDB" id="10035707at2759"/>
<evidence type="ECO:0000313" key="2">
    <source>
        <dbReference type="EMBL" id="CAF1489020.1"/>
    </source>
</evidence>
<dbReference type="Proteomes" id="UP000663828">
    <property type="component" value="Unassembled WGS sequence"/>
</dbReference>
<evidence type="ECO:0000256" key="1">
    <source>
        <dbReference type="SAM" id="MobiDB-lite"/>
    </source>
</evidence>
<dbReference type="EMBL" id="CAJNOJ010000578">
    <property type="protein sequence ID" value="CAF1489020.1"/>
    <property type="molecule type" value="Genomic_DNA"/>
</dbReference>
<gene>
    <name evidence="2" type="ORF">EDS130_LOCUS41907</name>
    <name evidence="3" type="ORF">XAT740_LOCUS42020</name>
</gene>
<evidence type="ECO:0000313" key="3">
    <source>
        <dbReference type="EMBL" id="CAF1538755.1"/>
    </source>
</evidence>
<feature type="compositionally biased region" description="Polar residues" evidence="1">
    <location>
        <begin position="1"/>
        <end position="15"/>
    </location>
</feature>